<dbReference type="PANTHER" id="PTHR13087:SF0">
    <property type="entry name" value="NFKB ACTIVATING PROTEIN LIKE"/>
    <property type="match status" value="1"/>
</dbReference>
<dbReference type="GO" id="GO:0003682">
    <property type="term" value="F:chromatin binding"/>
    <property type="evidence" value="ECO:0007669"/>
    <property type="project" value="InterPro"/>
</dbReference>
<comment type="similarity">
    <text evidence="1">Belongs to the NKAP family.</text>
</comment>
<dbReference type="InterPro" id="IPR040466">
    <property type="entry name" value="NKAP"/>
</dbReference>
<feature type="compositionally biased region" description="Basic and acidic residues" evidence="2">
    <location>
        <begin position="375"/>
        <end position="387"/>
    </location>
</feature>
<feature type="compositionally biased region" description="Basic and acidic residues" evidence="2">
    <location>
        <begin position="53"/>
        <end position="137"/>
    </location>
</feature>
<feature type="compositionally biased region" description="Basic residues" evidence="2">
    <location>
        <begin position="279"/>
        <end position="319"/>
    </location>
</feature>
<evidence type="ECO:0000256" key="1">
    <source>
        <dbReference type="ARBA" id="ARBA00009313"/>
    </source>
</evidence>
<accession>A0A2T9YU73</accession>
<feature type="region of interest" description="Disordered" evidence="2">
    <location>
        <begin position="44"/>
        <end position="189"/>
    </location>
</feature>
<feature type="compositionally biased region" description="Basic and acidic residues" evidence="2">
    <location>
        <begin position="433"/>
        <end position="444"/>
    </location>
</feature>
<dbReference type="STRING" id="133385.A0A2T9YU73"/>
<dbReference type="GO" id="GO:0005634">
    <property type="term" value="C:nucleus"/>
    <property type="evidence" value="ECO:0007669"/>
    <property type="project" value="TreeGrafter"/>
</dbReference>
<feature type="compositionally biased region" description="Basic residues" evidence="2">
    <location>
        <begin position="347"/>
        <end position="358"/>
    </location>
</feature>
<dbReference type="Proteomes" id="UP000245383">
    <property type="component" value="Unassembled WGS sequence"/>
</dbReference>
<gene>
    <name evidence="4" type="ORF">BB561_001558</name>
</gene>
<feature type="compositionally biased region" description="Polar residues" evidence="2">
    <location>
        <begin position="957"/>
        <end position="969"/>
    </location>
</feature>
<organism evidence="4 5">
    <name type="scientific">Smittium simulii</name>
    <dbReference type="NCBI Taxonomy" id="133385"/>
    <lineage>
        <taxon>Eukaryota</taxon>
        <taxon>Fungi</taxon>
        <taxon>Fungi incertae sedis</taxon>
        <taxon>Zoopagomycota</taxon>
        <taxon>Kickxellomycotina</taxon>
        <taxon>Harpellomycetes</taxon>
        <taxon>Harpellales</taxon>
        <taxon>Legeriomycetaceae</taxon>
        <taxon>Smittium</taxon>
    </lineage>
</organism>
<sequence length="1014" mass="117674">MSNHETDSKDLLEKERLLKERISGKFRDSAANRELKEFDCKKYTRTTALESSEPNKDSHIDGYKNNKSNTDRLTFEKTKDREERSNRHRRELEYKNTDYSRDRAVYKNRERSRSHDRRNYHEREYKRYRDDSRDKSRYRNNSRSGRYSRDDRDYRNGYKHNSSRFEEYKKSSRSHRPDYPAPVYDNLNGESELNSIKNQDKDITDESYIQYRTRTRFNNPKSIWTASPTWSEEEKDISKESKILQKHIYKLNQIKKTASKNIDFSSDDNTTSSSDSKPLRKTSKRSASRKKSSKKHKSKKNDKKRVSSKNKHKKKSKNNRNRERYTDSDDYSSSDSDSDSSYAGAKNKTKRKHKRSKHNLSEDSSSDSESSSDYDDYKKTRKGDTRNREHRKRSKYSSSEERSSDDSYRKIRTRHSRRGKKDDKYSDFSSVDNIKEYENRNLDNRKHKRNDKYNVEIKKNPRTKSNHRSETESNFDSKNMINRNSKKDKYSEDSEEIEWVERSIDIKSNTNDCETKNINVKVNSENNQENNIIVGPIPPILNEKQLDSSSFGKALLPGEGTAMASYVQSGKRIPRRGEIGLCGDSIKAFEDSGYVMSGSRHRRMNAVRLRKENQIISAEEKRQLINFNREERIKKETKIVSDFRETLYSKFKDAKARRNRHSAFSSEERGLLSSTSVTIYDEQPQAPVPNINFTNPSITPTNNLTDPSITPDISLANPTITPNIKITIPPITPNLSLNSKTQDLSTVSIQPTEEVSSSFDILISEPTINDTDKKQPSTKSKITLSRNKTTFDFSSLQLEKNVNTKDIVLNEKKIDMVDPVERTIQTTFSDNLNKINNTDEPENDDRLNFPSNTMDPLKPTLNVLKKADDFKISNFEDLFDEDKIKNFKNAFKKQKSYQNNIMSPSETHSSAQYLDIFDSLNVHENSDDQDILDTSKQAYGAGHQASNKKNKRSANKTPSKNSLLTNDSTPDLKPKKEFGNVYVKKNLPSNTKVAGSRRSRKKTAKKNKSTEGGL</sequence>
<feature type="compositionally biased region" description="Acidic residues" evidence="2">
    <location>
        <begin position="364"/>
        <end position="374"/>
    </location>
</feature>
<dbReference type="GO" id="GO:0010468">
    <property type="term" value="P:regulation of gene expression"/>
    <property type="evidence" value="ECO:0007669"/>
    <property type="project" value="TreeGrafter"/>
</dbReference>
<feature type="compositionally biased region" description="Basic residues" evidence="2">
    <location>
        <begin position="995"/>
        <end position="1007"/>
    </location>
</feature>
<protein>
    <recommendedName>
        <fullName evidence="3">NF-kappa-B-activating protein C-terminal domain-containing protein</fullName>
    </recommendedName>
</protein>
<dbReference type="EMBL" id="MBFR01000045">
    <property type="protein sequence ID" value="PVU95878.1"/>
    <property type="molecule type" value="Genomic_DNA"/>
</dbReference>
<keyword evidence="5" id="KW-1185">Reference proteome</keyword>
<evidence type="ECO:0000256" key="2">
    <source>
        <dbReference type="SAM" id="MobiDB-lite"/>
    </source>
</evidence>
<feature type="compositionally biased region" description="Basic and acidic residues" evidence="2">
    <location>
        <begin position="398"/>
        <end position="409"/>
    </location>
</feature>
<feature type="compositionally biased region" description="Polar residues" evidence="2">
    <location>
        <begin position="472"/>
        <end position="483"/>
    </location>
</feature>
<feature type="region of interest" description="Disordered" evidence="2">
    <location>
        <begin position="832"/>
        <end position="853"/>
    </location>
</feature>
<evidence type="ECO:0000313" key="4">
    <source>
        <dbReference type="EMBL" id="PVU95878.1"/>
    </source>
</evidence>
<feature type="domain" description="NF-kappa-B-activating protein C-terminal" evidence="3">
    <location>
        <begin position="549"/>
        <end position="647"/>
    </location>
</feature>
<name>A0A2T9YU73_9FUNG</name>
<evidence type="ECO:0000259" key="3">
    <source>
        <dbReference type="Pfam" id="PF06047"/>
    </source>
</evidence>
<feature type="region of interest" description="Disordered" evidence="2">
    <location>
        <begin position="262"/>
        <end position="491"/>
    </location>
</feature>
<comment type="caution">
    <text evidence="4">The sequence shown here is derived from an EMBL/GenBank/DDBJ whole genome shotgun (WGS) entry which is preliminary data.</text>
</comment>
<reference evidence="4 5" key="1">
    <citation type="journal article" date="2018" name="MBio">
        <title>Comparative Genomics Reveals the Core Gene Toolbox for the Fungus-Insect Symbiosis.</title>
        <authorList>
            <person name="Wang Y."/>
            <person name="Stata M."/>
            <person name="Wang W."/>
            <person name="Stajich J.E."/>
            <person name="White M.M."/>
            <person name="Moncalvo J.M."/>
        </authorList>
    </citation>
    <scope>NUCLEOTIDE SEQUENCE [LARGE SCALE GENOMIC DNA]</scope>
    <source>
        <strain evidence="4 5">SWE-8-4</strain>
    </source>
</reference>
<dbReference type="OrthoDB" id="273141at2759"/>
<proteinExistence type="inferred from homology"/>
<feature type="compositionally biased region" description="Basic and acidic residues" evidence="2">
    <location>
        <begin position="147"/>
        <end position="156"/>
    </location>
</feature>
<feature type="compositionally biased region" description="Acidic residues" evidence="2">
    <location>
        <begin position="328"/>
        <end position="338"/>
    </location>
</feature>
<dbReference type="PANTHER" id="PTHR13087">
    <property type="entry name" value="NF-KAPPA B ACTIVATING PROTEIN"/>
    <property type="match status" value="1"/>
</dbReference>
<feature type="compositionally biased region" description="Low complexity" evidence="2">
    <location>
        <begin position="263"/>
        <end position="276"/>
    </location>
</feature>
<feature type="region of interest" description="Disordered" evidence="2">
    <location>
        <begin position="940"/>
        <end position="1014"/>
    </location>
</feature>
<dbReference type="Pfam" id="PF06047">
    <property type="entry name" value="Nkap_C"/>
    <property type="match status" value="1"/>
</dbReference>
<feature type="compositionally biased region" description="Basic residues" evidence="2">
    <location>
        <begin position="410"/>
        <end position="419"/>
    </location>
</feature>
<dbReference type="InterPro" id="IPR009269">
    <property type="entry name" value="NKAP_C"/>
</dbReference>
<dbReference type="AlphaFoldDB" id="A0A2T9YU73"/>
<evidence type="ECO:0000313" key="5">
    <source>
        <dbReference type="Proteomes" id="UP000245383"/>
    </source>
</evidence>
<feature type="compositionally biased region" description="Basic and acidic residues" evidence="2">
    <location>
        <begin position="163"/>
        <end position="178"/>
    </location>
</feature>